<reference evidence="2" key="1">
    <citation type="submission" date="2016-10" db="EMBL/GenBank/DDBJ databases">
        <authorList>
            <person name="Varghese N."/>
            <person name="Submissions S."/>
        </authorList>
    </citation>
    <scope>NUCLEOTIDE SEQUENCE [LARGE SCALE GENOMIC DNA]</scope>
    <source>
        <strain evidence="2">DSM 16522</strain>
    </source>
</reference>
<evidence type="ECO:0000313" key="1">
    <source>
        <dbReference type="EMBL" id="SFN41809.1"/>
    </source>
</evidence>
<proteinExistence type="predicted"/>
<evidence type="ECO:0000313" key="2">
    <source>
        <dbReference type="Proteomes" id="UP000199011"/>
    </source>
</evidence>
<name>A0A1I4YVV6_9GAMM</name>
<keyword evidence="2" id="KW-1185">Reference proteome</keyword>
<gene>
    <name evidence="1" type="ORF">SAMN05421579_10363</name>
</gene>
<protein>
    <submittedName>
        <fullName evidence="1">Uncharacterized protein</fullName>
    </submittedName>
</protein>
<dbReference type="EMBL" id="FOVO01000003">
    <property type="protein sequence ID" value="SFN41809.1"/>
    <property type="molecule type" value="Genomic_DNA"/>
</dbReference>
<sequence>MVSDIGALRLRAVRGDLFKGHQGHSIYCQLSKTGISSVTGIPVSNEYQMVRIAKQKRPRHAQPSVSFNKL</sequence>
<dbReference type="AlphaFoldDB" id="A0A1I4YVV6"/>
<organism evidence="1 2">
    <name type="scientific">Xenorhabdus japonica</name>
    <dbReference type="NCBI Taxonomy" id="53341"/>
    <lineage>
        <taxon>Bacteria</taxon>
        <taxon>Pseudomonadati</taxon>
        <taxon>Pseudomonadota</taxon>
        <taxon>Gammaproteobacteria</taxon>
        <taxon>Enterobacterales</taxon>
        <taxon>Morganellaceae</taxon>
        <taxon>Xenorhabdus</taxon>
    </lineage>
</organism>
<accession>A0A1I4YVV6</accession>
<dbReference type="Proteomes" id="UP000199011">
    <property type="component" value="Unassembled WGS sequence"/>
</dbReference>